<evidence type="ECO:0000256" key="1">
    <source>
        <dbReference type="SAM" id="MobiDB-lite"/>
    </source>
</evidence>
<dbReference type="EMBL" id="BAAAFZ010000053">
    <property type="protein sequence ID" value="GAA0592699.1"/>
    <property type="molecule type" value="Genomic_DNA"/>
</dbReference>
<proteinExistence type="predicted"/>
<comment type="caution">
    <text evidence="2">The sequence shown here is derived from an EMBL/GenBank/DDBJ whole genome shotgun (WGS) entry which is preliminary data.</text>
</comment>
<keyword evidence="3" id="KW-1185">Reference proteome</keyword>
<dbReference type="Proteomes" id="UP001501588">
    <property type="component" value="Unassembled WGS sequence"/>
</dbReference>
<name>A0ABP3QKU3_9PROT</name>
<feature type="region of interest" description="Disordered" evidence="1">
    <location>
        <begin position="1"/>
        <end position="36"/>
    </location>
</feature>
<sequence>MGADPRIGARLGELPSRSADAGSGRGGEGDPAMSPDLRLQRVLDRFELVSGIGEPREGTACVVSLAAHLAGEGHTDRPACASPLVRAFAIPVNDHMPRGARQRLKPFAPRLIGTNDGLDRARAEVLRRALVEAILPAASGERRASPPDGGPAWRRAGLVRRLRTRLLRGALLRRIDGLLEEAESGRGRGQEVELAGAAGDLLALCGRDAWDEREAEWCWDQAIGLLDRLCEVDAQGRPGAAVGVGVRAGGPALLETGS</sequence>
<accession>A0ABP3QKU3</accession>
<gene>
    <name evidence="2" type="ORF">GCM10009416_33880</name>
</gene>
<protein>
    <submittedName>
        <fullName evidence="2">Uncharacterized protein</fullName>
    </submittedName>
</protein>
<organism evidence="2 3">
    <name type="scientific">Craurococcus roseus</name>
    <dbReference type="NCBI Taxonomy" id="77585"/>
    <lineage>
        <taxon>Bacteria</taxon>
        <taxon>Pseudomonadati</taxon>
        <taxon>Pseudomonadota</taxon>
        <taxon>Alphaproteobacteria</taxon>
        <taxon>Acetobacterales</taxon>
        <taxon>Acetobacteraceae</taxon>
        <taxon>Craurococcus</taxon>
    </lineage>
</organism>
<evidence type="ECO:0000313" key="2">
    <source>
        <dbReference type="EMBL" id="GAA0592699.1"/>
    </source>
</evidence>
<reference evidence="3" key="1">
    <citation type="journal article" date="2019" name="Int. J. Syst. Evol. Microbiol.">
        <title>The Global Catalogue of Microorganisms (GCM) 10K type strain sequencing project: providing services to taxonomists for standard genome sequencing and annotation.</title>
        <authorList>
            <consortium name="The Broad Institute Genomics Platform"/>
            <consortium name="The Broad Institute Genome Sequencing Center for Infectious Disease"/>
            <person name="Wu L."/>
            <person name="Ma J."/>
        </authorList>
    </citation>
    <scope>NUCLEOTIDE SEQUENCE [LARGE SCALE GENOMIC DNA]</scope>
    <source>
        <strain evidence="3">JCM 9933</strain>
    </source>
</reference>
<evidence type="ECO:0000313" key="3">
    <source>
        <dbReference type="Proteomes" id="UP001501588"/>
    </source>
</evidence>